<evidence type="ECO:0000313" key="1">
    <source>
        <dbReference type="EMBL" id="DAF65429.1"/>
    </source>
</evidence>
<sequence length="31" mass="3647">METNVCVLSKSLRILAKLKRERGITYENSYM</sequence>
<name>A0A8S5TQL8_9CAUD</name>
<dbReference type="EMBL" id="BK032878">
    <property type="protein sequence ID" value="DAF65429.1"/>
    <property type="molecule type" value="Genomic_DNA"/>
</dbReference>
<protein>
    <submittedName>
        <fullName evidence="1">Uncharacterized protein</fullName>
    </submittedName>
</protein>
<reference evidence="1" key="1">
    <citation type="journal article" date="2021" name="Proc. Natl. Acad. Sci. U.S.A.">
        <title>A Catalog of Tens of Thousands of Viruses from Human Metagenomes Reveals Hidden Associations with Chronic Diseases.</title>
        <authorList>
            <person name="Tisza M.J."/>
            <person name="Buck C.B."/>
        </authorList>
    </citation>
    <scope>NUCLEOTIDE SEQUENCE</scope>
    <source>
        <strain evidence="1">CtbbV81</strain>
    </source>
</reference>
<proteinExistence type="predicted"/>
<organism evidence="1">
    <name type="scientific">Siphoviridae sp. ctbbV81</name>
    <dbReference type="NCBI Taxonomy" id="2827900"/>
    <lineage>
        <taxon>Viruses</taxon>
        <taxon>Duplodnaviria</taxon>
        <taxon>Heunggongvirae</taxon>
        <taxon>Uroviricota</taxon>
        <taxon>Caudoviricetes</taxon>
    </lineage>
</organism>
<accession>A0A8S5TQL8</accession>